<dbReference type="EMBL" id="CABITT030000005">
    <property type="protein sequence ID" value="VVB06150.1"/>
    <property type="molecule type" value="Genomic_DNA"/>
</dbReference>
<dbReference type="PANTHER" id="PTHR46236:SF35">
    <property type="entry name" value="MATH DOMAIN-CONTAINING PROTEIN"/>
    <property type="match status" value="1"/>
</dbReference>
<dbReference type="AlphaFoldDB" id="A0A565BXK4"/>
<dbReference type="PROSITE" id="PS50144">
    <property type="entry name" value="MATH"/>
    <property type="match status" value="1"/>
</dbReference>
<reference evidence="4" key="1">
    <citation type="submission" date="2019-07" db="EMBL/GenBank/DDBJ databases">
        <authorList>
            <person name="Dittberner H."/>
        </authorList>
    </citation>
    <scope>NUCLEOTIDE SEQUENCE [LARGE SCALE GENOMIC DNA]</scope>
</reference>
<protein>
    <recommendedName>
        <fullName evidence="3">MATH domain-containing protein</fullName>
    </recommendedName>
</protein>
<dbReference type="Gene3D" id="2.60.210.10">
    <property type="entry name" value="Apoptosis, Tumor Necrosis Factor Receptor Associated Protein 2, Chain A"/>
    <property type="match status" value="1"/>
</dbReference>
<feature type="domain" description="MATH" evidence="3">
    <location>
        <begin position="7"/>
        <end position="116"/>
    </location>
</feature>
<gene>
    <name evidence="4" type="ORF">ANE_LOCUS16594</name>
</gene>
<dbReference type="Proteomes" id="UP000489600">
    <property type="component" value="Unassembled WGS sequence"/>
</dbReference>
<organism evidence="4 5">
    <name type="scientific">Arabis nemorensis</name>
    <dbReference type="NCBI Taxonomy" id="586526"/>
    <lineage>
        <taxon>Eukaryota</taxon>
        <taxon>Viridiplantae</taxon>
        <taxon>Streptophyta</taxon>
        <taxon>Embryophyta</taxon>
        <taxon>Tracheophyta</taxon>
        <taxon>Spermatophyta</taxon>
        <taxon>Magnoliopsida</taxon>
        <taxon>eudicotyledons</taxon>
        <taxon>Gunneridae</taxon>
        <taxon>Pentapetalae</taxon>
        <taxon>rosids</taxon>
        <taxon>malvids</taxon>
        <taxon>Brassicales</taxon>
        <taxon>Brassicaceae</taxon>
        <taxon>Arabideae</taxon>
        <taxon>Arabis</taxon>
    </lineage>
</organism>
<sequence length="270" mass="30779">MENEEADKKFTWVIKNFSSLPSEKIFSDIFVVGGCKWRFKAFPKGNNNAENLSLYLDVAESESLPSGWERTANYKTEHCLDEKEPDWGFTSMFPLNELAKDSGFLANGELKIVAEIKVLKVIGQLDVYGFQVLPSQLKSLSRLFERHPDVATKVSIKNQYLKTGYMNVLLSLIETLRQSPKKISKDDLDDAYAAVESMTDVGFELEWLKKKLDQVSEKKEKEEVGEIQIQKIEEELKDLKQKCSDLEVRLEKEKAEVLAAKAPVLLADDF</sequence>
<dbReference type="SMART" id="SM00061">
    <property type="entry name" value="MATH"/>
    <property type="match status" value="1"/>
</dbReference>
<evidence type="ECO:0000259" key="3">
    <source>
        <dbReference type="PROSITE" id="PS50144"/>
    </source>
</evidence>
<evidence type="ECO:0000313" key="5">
    <source>
        <dbReference type="Proteomes" id="UP000489600"/>
    </source>
</evidence>
<proteinExistence type="predicted"/>
<evidence type="ECO:0000256" key="1">
    <source>
        <dbReference type="ARBA" id="ARBA00023054"/>
    </source>
</evidence>
<dbReference type="InterPro" id="IPR008974">
    <property type="entry name" value="TRAF-like"/>
</dbReference>
<dbReference type="InterPro" id="IPR002083">
    <property type="entry name" value="MATH/TRAF_dom"/>
</dbReference>
<name>A0A565BXK4_9BRAS</name>
<accession>A0A565BXK4</accession>
<dbReference type="InterPro" id="IPR050804">
    <property type="entry name" value="MCC"/>
</dbReference>
<dbReference type="PANTHER" id="PTHR46236">
    <property type="entry name" value="TRAF-LIKE SUPERFAMILY PROTEIN"/>
    <property type="match status" value="1"/>
</dbReference>
<dbReference type="CDD" id="cd00121">
    <property type="entry name" value="MATH"/>
    <property type="match status" value="1"/>
</dbReference>
<keyword evidence="1 2" id="KW-0175">Coiled coil</keyword>
<feature type="coiled-coil region" evidence="2">
    <location>
        <begin position="222"/>
        <end position="256"/>
    </location>
</feature>
<dbReference type="Pfam" id="PF22486">
    <property type="entry name" value="MATH_2"/>
    <property type="match status" value="1"/>
</dbReference>
<dbReference type="SUPFAM" id="SSF49599">
    <property type="entry name" value="TRAF domain-like"/>
    <property type="match status" value="1"/>
</dbReference>
<comment type="caution">
    <text evidence="4">The sequence shown here is derived from an EMBL/GenBank/DDBJ whole genome shotgun (WGS) entry which is preliminary data.</text>
</comment>
<dbReference type="OrthoDB" id="289038at2759"/>
<evidence type="ECO:0000256" key="2">
    <source>
        <dbReference type="SAM" id="Coils"/>
    </source>
</evidence>
<evidence type="ECO:0000313" key="4">
    <source>
        <dbReference type="EMBL" id="VVB06150.1"/>
    </source>
</evidence>
<keyword evidence="5" id="KW-1185">Reference proteome</keyword>